<protein>
    <submittedName>
        <fullName evidence="1">Uncharacterized protein</fullName>
    </submittedName>
</protein>
<sequence>MDETDTVQALVKIDIAAIEIEYTCRSVKQPRILLSAALSISNNMI</sequence>
<dbReference type="EMBL" id="CM029051">
    <property type="protein sequence ID" value="KAG2560022.1"/>
    <property type="molecule type" value="Genomic_DNA"/>
</dbReference>
<dbReference type="Proteomes" id="UP000823388">
    <property type="component" value="Chromosome 8K"/>
</dbReference>
<evidence type="ECO:0000313" key="1">
    <source>
        <dbReference type="EMBL" id="KAG2560022.1"/>
    </source>
</evidence>
<dbReference type="AlphaFoldDB" id="A0A8T0PIL2"/>
<reference evidence="1 2" key="1">
    <citation type="submission" date="2020-05" db="EMBL/GenBank/DDBJ databases">
        <title>WGS assembly of Panicum virgatum.</title>
        <authorList>
            <person name="Lovell J.T."/>
            <person name="Jenkins J."/>
            <person name="Shu S."/>
            <person name="Juenger T.E."/>
            <person name="Schmutz J."/>
        </authorList>
    </citation>
    <scope>NUCLEOTIDE SEQUENCE [LARGE SCALE GENOMIC DNA]</scope>
    <source>
        <strain evidence="2">cv. AP13</strain>
    </source>
</reference>
<comment type="caution">
    <text evidence="1">The sequence shown here is derived from an EMBL/GenBank/DDBJ whole genome shotgun (WGS) entry which is preliminary data.</text>
</comment>
<evidence type="ECO:0000313" key="2">
    <source>
        <dbReference type="Proteomes" id="UP000823388"/>
    </source>
</evidence>
<gene>
    <name evidence="1" type="ORF">PVAP13_8KG008451</name>
</gene>
<accession>A0A8T0PIL2</accession>
<name>A0A8T0PIL2_PANVG</name>
<keyword evidence="2" id="KW-1185">Reference proteome</keyword>
<organism evidence="1 2">
    <name type="scientific">Panicum virgatum</name>
    <name type="common">Blackwell switchgrass</name>
    <dbReference type="NCBI Taxonomy" id="38727"/>
    <lineage>
        <taxon>Eukaryota</taxon>
        <taxon>Viridiplantae</taxon>
        <taxon>Streptophyta</taxon>
        <taxon>Embryophyta</taxon>
        <taxon>Tracheophyta</taxon>
        <taxon>Spermatophyta</taxon>
        <taxon>Magnoliopsida</taxon>
        <taxon>Liliopsida</taxon>
        <taxon>Poales</taxon>
        <taxon>Poaceae</taxon>
        <taxon>PACMAD clade</taxon>
        <taxon>Panicoideae</taxon>
        <taxon>Panicodae</taxon>
        <taxon>Paniceae</taxon>
        <taxon>Panicinae</taxon>
        <taxon>Panicum</taxon>
        <taxon>Panicum sect. Hiantes</taxon>
    </lineage>
</organism>
<proteinExistence type="predicted"/>